<keyword evidence="2" id="KW-1185">Reference proteome</keyword>
<proteinExistence type="predicted"/>
<gene>
    <name evidence="1" type="ORF">PG996_004857</name>
</gene>
<comment type="caution">
    <text evidence="1">The sequence shown here is derived from an EMBL/GenBank/DDBJ whole genome shotgun (WGS) entry which is preliminary data.</text>
</comment>
<organism evidence="1 2">
    <name type="scientific">Apiospora saccharicola</name>
    <dbReference type="NCBI Taxonomy" id="335842"/>
    <lineage>
        <taxon>Eukaryota</taxon>
        <taxon>Fungi</taxon>
        <taxon>Dikarya</taxon>
        <taxon>Ascomycota</taxon>
        <taxon>Pezizomycotina</taxon>
        <taxon>Sordariomycetes</taxon>
        <taxon>Xylariomycetidae</taxon>
        <taxon>Amphisphaeriales</taxon>
        <taxon>Apiosporaceae</taxon>
        <taxon>Apiospora</taxon>
    </lineage>
</organism>
<reference evidence="1 2" key="1">
    <citation type="submission" date="2023-01" db="EMBL/GenBank/DDBJ databases">
        <title>Analysis of 21 Apiospora genomes using comparative genomics revels a genus with tremendous synthesis potential of carbohydrate active enzymes and secondary metabolites.</title>
        <authorList>
            <person name="Sorensen T."/>
        </authorList>
    </citation>
    <scope>NUCLEOTIDE SEQUENCE [LARGE SCALE GENOMIC DNA]</scope>
    <source>
        <strain evidence="1 2">CBS 83171</strain>
    </source>
</reference>
<evidence type="ECO:0000313" key="1">
    <source>
        <dbReference type="EMBL" id="KAK8071509.1"/>
    </source>
</evidence>
<dbReference type="EMBL" id="JAQQWM010000003">
    <property type="protein sequence ID" value="KAK8071509.1"/>
    <property type="molecule type" value="Genomic_DNA"/>
</dbReference>
<name>A0ABR1VNM5_9PEZI</name>
<protein>
    <submittedName>
        <fullName evidence="1">Uncharacterized protein</fullName>
    </submittedName>
</protein>
<accession>A0ABR1VNM5</accession>
<sequence length="523" mass="57869">MSSPPIKEGVNEDLTCAREDLLHFLRQNAHHRRQLLTKKRLQDPTIACPKPIVCSRNYGFCTAAMPNDGLPDVALPDVQRVPLMSDARLDMYRALHCDSYYQLLLLLNKHSALLEKNTANLRFVQPAALKIQQDHVNKRALAMLLLCIPLELLKSIVKGTLAYDVLNPAGSKPFTYQPDNMGTYIYGLAIHGRSGHFLNIMEIESLIEALKKYIDCYFRQKAHGGNPVTAGDNALARWARGIDSAYGSRPGNSPDKLRFITNDDALKRVNTFIQGLQRRCDAIAAAGKSKTVYLTQAPLGVGCSGDLAHRMSQHHPNDSAGLRHSTYTWGLTLCLIKKELSLTPNTVVLPVLQVWDNDHLGQSEILVSALASSYCFQDGFNVCGAGGQPGNLPEPKLLEIKRYMLSVQPFFGRNSDALLQELQKRKDWVADFTCTDGFGKPAEMTKHHALLNMRQEATFLAERLQKFTAFASGHIDRTKAAKLDLPMGSRMASLATELLNAVIDPSTIDGLLTAADTKSEPHN</sequence>
<evidence type="ECO:0000313" key="2">
    <source>
        <dbReference type="Proteomes" id="UP001446871"/>
    </source>
</evidence>
<dbReference type="Proteomes" id="UP001446871">
    <property type="component" value="Unassembled WGS sequence"/>
</dbReference>